<evidence type="ECO:0000256" key="3">
    <source>
        <dbReference type="ARBA" id="ARBA00012584"/>
    </source>
</evidence>
<dbReference type="PANTHER" id="PTHR17490">
    <property type="entry name" value="SUA5"/>
    <property type="match status" value="1"/>
</dbReference>
<reference evidence="13" key="1">
    <citation type="submission" date="2019-11" db="EMBL/GenBank/DDBJ databases">
        <title>Genomic insights into an expanded diversity of filamentous marine cyanobacteria reveals the extraordinary biosynthetic potential of Moorea and Okeania.</title>
        <authorList>
            <person name="Ferreira Leao T."/>
            <person name="Wang M."/>
            <person name="Moss N."/>
            <person name="Da Silva R."/>
            <person name="Sanders J."/>
            <person name="Nurk S."/>
            <person name="Gurevich A."/>
            <person name="Humphrey G."/>
            <person name="Reher R."/>
            <person name="Zhu Q."/>
            <person name="Belda-Ferre P."/>
            <person name="Glukhov E."/>
            <person name="Rex R."/>
            <person name="Dorrestein P.C."/>
            <person name="Knight R."/>
            <person name="Pevzner P."/>
            <person name="Gerwick W.H."/>
            <person name="Gerwick L."/>
        </authorList>
    </citation>
    <scope>NUCLEOTIDE SEQUENCE</scope>
    <source>
        <strain evidence="13">SIO1C4</strain>
    </source>
</reference>
<evidence type="ECO:0000256" key="5">
    <source>
        <dbReference type="ARBA" id="ARBA00022679"/>
    </source>
</evidence>
<keyword evidence="5" id="KW-0808">Transferase</keyword>
<protein>
    <recommendedName>
        <fullName evidence="10">L-threonylcarbamoyladenylate synthase</fullName>
        <ecNumber evidence="3">2.7.7.87</ecNumber>
    </recommendedName>
    <alternativeName>
        <fullName evidence="10">L-threonylcarbamoyladenylate synthase</fullName>
    </alternativeName>
</protein>
<dbReference type="GO" id="GO:0003725">
    <property type="term" value="F:double-stranded RNA binding"/>
    <property type="evidence" value="ECO:0007669"/>
    <property type="project" value="InterPro"/>
</dbReference>
<dbReference type="Pfam" id="PF01300">
    <property type="entry name" value="Sua5_yciO_yrdC"/>
    <property type="match status" value="1"/>
</dbReference>
<dbReference type="GO" id="GO:0006450">
    <property type="term" value="P:regulation of translational fidelity"/>
    <property type="evidence" value="ECO:0007669"/>
    <property type="project" value="TreeGrafter"/>
</dbReference>
<name>A0A6B3NHQ3_9CYAN</name>
<accession>A0A6B3NHQ3</accession>
<evidence type="ECO:0000313" key="13">
    <source>
        <dbReference type="EMBL" id="NER30385.1"/>
    </source>
</evidence>
<dbReference type="GO" id="GO:0061710">
    <property type="term" value="F:L-threonylcarbamoyladenylate synthase"/>
    <property type="evidence" value="ECO:0007669"/>
    <property type="project" value="UniProtKB-EC"/>
</dbReference>
<evidence type="ECO:0000256" key="6">
    <source>
        <dbReference type="ARBA" id="ARBA00022694"/>
    </source>
</evidence>
<keyword evidence="6" id="KW-0819">tRNA processing</keyword>
<comment type="subcellular location">
    <subcellularLocation>
        <location evidence="1">Cytoplasm</location>
    </subcellularLocation>
</comment>
<evidence type="ECO:0000256" key="1">
    <source>
        <dbReference type="ARBA" id="ARBA00004496"/>
    </source>
</evidence>
<comment type="catalytic activity">
    <reaction evidence="11">
        <text>L-threonine + hydrogencarbonate + ATP = L-threonylcarbamoyladenylate + diphosphate + H2O</text>
        <dbReference type="Rhea" id="RHEA:36407"/>
        <dbReference type="ChEBI" id="CHEBI:15377"/>
        <dbReference type="ChEBI" id="CHEBI:17544"/>
        <dbReference type="ChEBI" id="CHEBI:30616"/>
        <dbReference type="ChEBI" id="CHEBI:33019"/>
        <dbReference type="ChEBI" id="CHEBI:57926"/>
        <dbReference type="ChEBI" id="CHEBI:73682"/>
        <dbReference type="EC" id="2.7.7.87"/>
    </reaction>
</comment>
<dbReference type="EC" id="2.7.7.87" evidence="3"/>
<dbReference type="PANTHER" id="PTHR17490:SF16">
    <property type="entry name" value="THREONYLCARBAMOYL-AMP SYNTHASE"/>
    <property type="match status" value="1"/>
</dbReference>
<gene>
    <name evidence="13" type="ORF">F6J89_22855</name>
</gene>
<comment type="caution">
    <text evidence="13">The sequence shown here is derived from an EMBL/GenBank/DDBJ whole genome shotgun (WGS) entry which is preliminary data.</text>
</comment>
<dbReference type="Gene3D" id="3.90.870.10">
    <property type="entry name" value="DHBP synthase"/>
    <property type="match status" value="1"/>
</dbReference>
<dbReference type="InterPro" id="IPR017945">
    <property type="entry name" value="DHBP_synth_RibB-like_a/b_dom"/>
</dbReference>
<evidence type="ECO:0000256" key="9">
    <source>
        <dbReference type="ARBA" id="ARBA00022840"/>
    </source>
</evidence>
<dbReference type="PROSITE" id="PS51163">
    <property type="entry name" value="YRDC"/>
    <property type="match status" value="1"/>
</dbReference>
<proteinExistence type="inferred from homology"/>
<evidence type="ECO:0000256" key="10">
    <source>
        <dbReference type="ARBA" id="ARBA00029774"/>
    </source>
</evidence>
<keyword evidence="8" id="KW-0547">Nucleotide-binding</keyword>
<dbReference type="EMBL" id="JAAHFQ010000542">
    <property type="protein sequence ID" value="NER30385.1"/>
    <property type="molecule type" value="Genomic_DNA"/>
</dbReference>
<dbReference type="GO" id="GO:0008033">
    <property type="term" value="P:tRNA processing"/>
    <property type="evidence" value="ECO:0007669"/>
    <property type="project" value="UniProtKB-KW"/>
</dbReference>
<feature type="domain" description="YrdC-like" evidence="12">
    <location>
        <begin position="3"/>
        <end position="193"/>
    </location>
</feature>
<keyword evidence="9" id="KW-0067">ATP-binding</keyword>
<evidence type="ECO:0000256" key="2">
    <source>
        <dbReference type="ARBA" id="ARBA00007663"/>
    </source>
</evidence>
<sequence>MTQVSLSALVAGALSGKLVSFPTDTVPALAARPDCSELVFAAKRRPPEKPLILMAASPQSLWSFVKGSAAELEIWQQVAQQYWPGALTLVLPASAQVPEAMNPTDPTTIGLRIPDLSIAIAILSQTGPLATTSANFSGEPPSQTMAEVEVLFPQALTLETKELETLKLVKAGVPSTVAKWKGSNWEVLRQGGVRLAISAPSKNIQD</sequence>
<dbReference type="GO" id="GO:0005524">
    <property type="term" value="F:ATP binding"/>
    <property type="evidence" value="ECO:0007669"/>
    <property type="project" value="UniProtKB-KW"/>
</dbReference>
<dbReference type="InterPro" id="IPR050156">
    <property type="entry name" value="TC-AMP_synthase_SUA5"/>
</dbReference>
<organism evidence="13">
    <name type="scientific">Symploca sp. SIO1C4</name>
    <dbReference type="NCBI Taxonomy" id="2607765"/>
    <lineage>
        <taxon>Bacteria</taxon>
        <taxon>Bacillati</taxon>
        <taxon>Cyanobacteriota</taxon>
        <taxon>Cyanophyceae</taxon>
        <taxon>Coleofasciculales</taxon>
        <taxon>Coleofasciculaceae</taxon>
        <taxon>Symploca</taxon>
    </lineage>
</organism>
<keyword evidence="7" id="KW-0548">Nucleotidyltransferase</keyword>
<dbReference type="SUPFAM" id="SSF55821">
    <property type="entry name" value="YrdC/RibB"/>
    <property type="match status" value="1"/>
</dbReference>
<evidence type="ECO:0000256" key="8">
    <source>
        <dbReference type="ARBA" id="ARBA00022741"/>
    </source>
</evidence>
<evidence type="ECO:0000256" key="4">
    <source>
        <dbReference type="ARBA" id="ARBA00022490"/>
    </source>
</evidence>
<dbReference type="GO" id="GO:0000049">
    <property type="term" value="F:tRNA binding"/>
    <property type="evidence" value="ECO:0007669"/>
    <property type="project" value="TreeGrafter"/>
</dbReference>
<dbReference type="GO" id="GO:0005737">
    <property type="term" value="C:cytoplasm"/>
    <property type="evidence" value="ECO:0007669"/>
    <property type="project" value="UniProtKB-SubCell"/>
</dbReference>
<keyword evidence="4" id="KW-0963">Cytoplasm</keyword>
<comment type="similarity">
    <text evidence="2">Belongs to the SUA5 family.</text>
</comment>
<evidence type="ECO:0000256" key="7">
    <source>
        <dbReference type="ARBA" id="ARBA00022695"/>
    </source>
</evidence>
<dbReference type="AlphaFoldDB" id="A0A6B3NHQ3"/>
<evidence type="ECO:0000256" key="11">
    <source>
        <dbReference type="ARBA" id="ARBA00048366"/>
    </source>
</evidence>
<dbReference type="InterPro" id="IPR006070">
    <property type="entry name" value="Sua5-like_dom"/>
</dbReference>
<evidence type="ECO:0000259" key="12">
    <source>
        <dbReference type="PROSITE" id="PS51163"/>
    </source>
</evidence>